<feature type="domain" description="DNA-directed RNA polymerase N-terminal" evidence="9">
    <location>
        <begin position="77"/>
        <end position="384"/>
    </location>
</feature>
<dbReference type="SMART" id="SM01311">
    <property type="entry name" value="RPOL_N"/>
    <property type="match status" value="1"/>
</dbReference>
<dbReference type="InterPro" id="IPR002092">
    <property type="entry name" value="DNA-dir_Rpol_phage-type"/>
</dbReference>
<keyword evidence="4" id="KW-0808">Transferase</keyword>
<dbReference type="InterPro" id="IPR037159">
    <property type="entry name" value="RNA_POL_N_sf"/>
</dbReference>
<dbReference type="EMBL" id="CACVAX010000043">
    <property type="protein sequence ID" value="CAA6815715.1"/>
    <property type="molecule type" value="Genomic_DNA"/>
</dbReference>
<accession>A0A6S6TL37</accession>
<keyword evidence="6" id="KW-0804">Transcription</keyword>
<evidence type="ECO:0000313" key="10">
    <source>
        <dbReference type="EMBL" id="CAA6815715.1"/>
    </source>
</evidence>
<dbReference type="GO" id="GO:0000428">
    <property type="term" value="C:DNA-directed RNA polymerase complex"/>
    <property type="evidence" value="ECO:0007669"/>
    <property type="project" value="UniProtKB-KW"/>
</dbReference>
<feature type="coiled-coil region" evidence="8">
    <location>
        <begin position="756"/>
        <end position="825"/>
    </location>
</feature>
<dbReference type="PANTHER" id="PTHR10102:SF0">
    <property type="entry name" value="DNA-DIRECTED RNA POLYMERASE, MITOCHONDRIAL"/>
    <property type="match status" value="1"/>
</dbReference>
<keyword evidence="5" id="KW-0548">Nucleotidyltransferase</keyword>
<dbReference type="Gene3D" id="1.10.287.280">
    <property type="match status" value="1"/>
</dbReference>
<reference evidence="10" key="1">
    <citation type="submission" date="2020-01" db="EMBL/GenBank/DDBJ databases">
        <authorList>
            <person name="Meier V. D."/>
            <person name="Meier V D."/>
        </authorList>
    </citation>
    <scope>NUCLEOTIDE SEQUENCE</scope>
    <source>
        <strain evidence="10">HLG_WM_MAG_04</strain>
    </source>
</reference>
<comment type="similarity">
    <text evidence="1">Belongs to the phage and mitochondrial RNA polymerase family.</text>
</comment>
<evidence type="ECO:0000256" key="8">
    <source>
        <dbReference type="SAM" id="Coils"/>
    </source>
</evidence>
<evidence type="ECO:0000256" key="3">
    <source>
        <dbReference type="ARBA" id="ARBA00022478"/>
    </source>
</evidence>
<dbReference type="PANTHER" id="PTHR10102">
    <property type="entry name" value="DNA-DIRECTED RNA POLYMERASE, MITOCHONDRIAL"/>
    <property type="match status" value="1"/>
</dbReference>
<evidence type="ECO:0000259" key="9">
    <source>
        <dbReference type="SMART" id="SM01311"/>
    </source>
</evidence>
<dbReference type="PROSITE" id="PS00489">
    <property type="entry name" value="RNA_POL_PHAGE_2"/>
    <property type="match status" value="1"/>
</dbReference>
<dbReference type="SUPFAM" id="SSF56672">
    <property type="entry name" value="DNA/RNA polymerases"/>
    <property type="match status" value="2"/>
</dbReference>
<gene>
    <name evidence="10" type="ORF">HELGO_WM6864</name>
</gene>
<evidence type="ECO:0000256" key="6">
    <source>
        <dbReference type="ARBA" id="ARBA00023163"/>
    </source>
</evidence>
<sequence length="1080" mass="124899">MDLIAEQKELQASSYGLLKERIEQLSSKKDTHVQSFAKASGLLSYVKRLIAQVDGFMEQFLQEVVSKTIREDNDRYARLLGVEYKNIHDAVAKSLTLMLLDKTKFAEGLEEVIKSKQAFSQMNVKTLEQNIQNMLDLLRKELSIGGDFYGFLSKKKKEFFTESSHRIALALWTLGSNEMVNMLTVHLLSLQEKDNADEENSANSKQTFGAEIGEALHQRVAWRFLRDELGLQNEELKKAFRAYEQSDFENIEALSNPLWSHELELQVGQKMLEFACTVEMLSEYTKPNDETNFNYFKLNRDFLKILKAKADKQIVLGASMTYKPMVVEPREWKGLYGGGFLEDEPEQRHFDLTCIKASSKKDKEALKGKEIPQTVLDALNHVQKTAFKINEKMLEVLQSYHGQISNLKKKNHVDFPYYRILRELLGSGLEDASKALVYEHFKKTKFIKLYDKALSKADKARIDKAIKAFEKSENKEQFKLDSEIYYEIAKYKDGFNSIVKIAQEMQKYKQFYFVWRMDFRGRIYPQQTLLHPQAGDLAKSLLLFAKEKPLNQEGKKWFLVHGANCYGEVDKEVFEKRVAWVEEHHEHIMASAKDYKKEMFWQTAGDPFKFLAWCFEYARYVENPDTFTTGIPVAIDGSNNGFQHITALLRDKEGAKMVNVLPSYDEEDKLKMSDFYAEVAMELQKLMKKEKELFLTQKGNYVEEKGLFYSTSTEEVFAPEYHLGEVVETLEEVNVEECKNNSHFTTLLMKKMQWKLDYTQKELESIKKILKKEEQKIRKEVTEEDLEEVKYSFSERIMALSNRANRDLKNSRIVLKKEKAMKEEEKNSLVASSLYEAFLEEGLINRSFVKGPVMTESYGSSTEGKAKALLEKIESKGVLSHLDEANRMLVSREITKLLEKALSSVSLSPEKYKKWIKRYATEIVKKEKAIFWKTPLGLEVKQVEFLSDKIKVSTEQGTRDVTFKVYNNKMDKAGHSKGIAPNYIHSLDASHLMMTVNALNEKGICDMVTVHDSFATHANEVGILSTSLKEAFIELHKKALLSELTLFFEDVFKIKLKKIPYVDKEGFDLEEILKSDYFFA</sequence>
<dbReference type="AlphaFoldDB" id="A0A6S6TL37"/>
<dbReference type="EC" id="2.7.7.6" evidence="2"/>
<organism evidence="10">
    <name type="scientific">uncultured Sulfurovum sp</name>
    <dbReference type="NCBI Taxonomy" id="269237"/>
    <lineage>
        <taxon>Bacteria</taxon>
        <taxon>Pseudomonadati</taxon>
        <taxon>Campylobacterota</taxon>
        <taxon>Epsilonproteobacteria</taxon>
        <taxon>Campylobacterales</taxon>
        <taxon>Sulfurovaceae</taxon>
        <taxon>Sulfurovum</taxon>
        <taxon>environmental samples</taxon>
    </lineage>
</organism>
<evidence type="ECO:0000256" key="5">
    <source>
        <dbReference type="ARBA" id="ARBA00022695"/>
    </source>
</evidence>
<dbReference type="GO" id="GO:0003677">
    <property type="term" value="F:DNA binding"/>
    <property type="evidence" value="ECO:0007669"/>
    <property type="project" value="InterPro"/>
</dbReference>
<protein>
    <recommendedName>
        <fullName evidence="2">DNA-directed RNA polymerase</fullName>
        <ecNumber evidence="2">2.7.7.6</ecNumber>
    </recommendedName>
</protein>
<dbReference type="Pfam" id="PF00940">
    <property type="entry name" value="RNA_pol"/>
    <property type="match status" value="2"/>
</dbReference>
<dbReference type="Gene3D" id="1.10.1320.10">
    <property type="entry name" value="DNA-directed RNA polymerase, N-terminal domain"/>
    <property type="match status" value="1"/>
</dbReference>
<dbReference type="Gene3D" id="1.10.150.20">
    <property type="entry name" value="5' to 3' exonuclease, C-terminal subdomain"/>
    <property type="match status" value="1"/>
</dbReference>
<evidence type="ECO:0000256" key="4">
    <source>
        <dbReference type="ARBA" id="ARBA00022679"/>
    </source>
</evidence>
<proteinExistence type="inferred from homology"/>
<comment type="catalytic activity">
    <reaction evidence="7">
        <text>RNA(n) + a ribonucleoside 5'-triphosphate = RNA(n+1) + diphosphate</text>
        <dbReference type="Rhea" id="RHEA:21248"/>
        <dbReference type="Rhea" id="RHEA-COMP:14527"/>
        <dbReference type="Rhea" id="RHEA-COMP:17342"/>
        <dbReference type="ChEBI" id="CHEBI:33019"/>
        <dbReference type="ChEBI" id="CHEBI:61557"/>
        <dbReference type="ChEBI" id="CHEBI:140395"/>
        <dbReference type="EC" id="2.7.7.6"/>
    </reaction>
</comment>
<keyword evidence="3" id="KW-0240">DNA-directed RNA polymerase</keyword>
<keyword evidence="8" id="KW-0175">Coiled coil</keyword>
<name>A0A6S6TL37_9BACT</name>
<evidence type="ECO:0000256" key="2">
    <source>
        <dbReference type="ARBA" id="ARBA00012418"/>
    </source>
</evidence>
<dbReference type="InterPro" id="IPR029262">
    <property type="entry name" value="RPOL_N"/>
</dbReference>
<evidence type="ECO:0000256" key="7">
    <source>
        <dbReference type="ARBA" id="ARBA00048552"/>
    </source>
</evidence>
<dbReference type="InterPro" id="IPR046950">
    <property type="entry name" value="DNA-dir_Rpol_C_phage-type"/>
</dbReference>
<dbReference type="GO" id="GO:0006351">
    <property type="term" value="P:DNA-templated transcription"/>
    <property type="evidence" value="ECO:0007669"/>
    <property type="project" value="InterPro"/>
</dbReference>
<dbReference type="GO" id="GO:0003899">
    <property type="term" value="F:DNA-directed RNA polymerase activity"/>
    <property type="evidence" value="ECO:0007669"/>
    <property type="project" value="UniProtKB-EC"/>
</dbReference>
<dbReference type="InterPro" id="IPR043502">
    <property type="entry name" value="DNA/RNA_pol_sf"/>
</dbReference>
<evidence type="ECO:0000256" key="1">
    <source>
        <dbReference type="ARBA" id="ARBA00009493"/>
    </source>
</evidence>